<evidence type="ECO:0000256" key="1">
    <source>
        <dbReference type="SAM" id="Phobius"/>
    </source>
</evidence>
<dbReference type="EMBL" id="CP120983">
    <property type="protein sequence ID" value="WLQ62073.1"/>
    <property type="molecule type" value="Genomic_DNA"/>
</dbReference>
<gene>
    <name evidence="2" type="ORF">P8A20_00025</name>
    <name evidence="3" type="ORF">P8A20_37080</name>
</gene>
<protein>
    <recommendedName>
        <fullName evidence="5">DUF3099 domain-containing protein</fullName>
    </recommendedName>
</protein>
<evidence type="ECO:0000313" key="4">
    <source>
        <dbReference type="Proteomes" id="UP001224433"/>
    </source>
</evidence>
<evidence type="ECO:0000313" key="3">
    <source>
        <dbReference type="EMBL" id="WLQ68802.1"/>
    </source>
</evidence>
<keyword evidence="1" id="KW-0812">Transmembrane</keyword>
<organism evidence="2 4">
    <name type="scientific">Streptomyces glycanivorans</name>
    <dbReference type="NCBI Taxonomy" id="3033808"/>
    <lineage>
        <taxon>Bacteria</taxon>
        <taxon>Bacillati</taxon>
        <taxon>Actinomycetota</taxon>
        <taxon>Actinomycetes</taxon>
        <taxon>Kitasatosporales</taxon>
        <taxon>Streptomycetaceae</taxon>
        <taxon>Streptomyces</taxon>
    </lineage>
</organism>
<reference evidence="2 4" key="1">
    <citation type="submission" date="2023-03" db="EMBL/GenBank/DDBJ databases">
        <title>Isolation and description of six Streptomyces strains from soil environments, able to metabolize different microbial glucans.</title>
        <authorList>
            <person name="Widen T."/>
            <person name="Larsbrink J."/>
        </authorList>
    </citation>
    <scope>NUCLEOTIDE SEQUENCE [LARGE SCALE GENOMIC DNA]</scope>
    <source>
        <strain evidence="2 4">Alt3</strain>
    </source>
</reference>
<evidence type="ECO:0008006" key="5">
    <source>
        <dbReference type="Google" id="ProtNLM"/>
    </source>
</evidence>
<name>A0ABY9J2M4_9ACTN</name>
<keyword evidence="1" id="KW-0472">Membrane</keyword>
<dbReference type="EMBL" id="CP120983">
    <property type="protein sequence ID" value="WLQ68802.1"/>
    <property type="molecule type" value="Genomic_DNA"/>
</dbReference>
<accession>A0ABY9J2M4</accession>
<evidence type="ECO:0000313" key="2">
    <source>
        <dbReference type="EMBL" id="WLQ62073.1"/>
    </source>
</evidence>
<dbReference type="Proteomes" id="UP001224433">
    <property type="component" value="Chromosome"/>
</dbReference>
<dbReference type="RefSeq" id="WP_187282066.1">
    <property type="nucleotide sequence ID" value="NZ_CP120983.1"/>
</dbReference>
<feature type="transmembrane region" description="Helical" evidence="1">
    <location>
        <begin position="25"/>
        <end position="45"/>
    </location>
</feature>
<keyword evidence="4" id="KW-1185">Reference proteome</keyword>
<sequence>MSPSDWTRLTEARGRRRLRIICSHVIRRPVLIIALAGLAFLINRFGKDFPALYGMTPLGAVLIFRSMGRYRVADPADESGDKPQAEDTTAN</sequence>
<keyword evidence="1" id="KW-1133">Transmembrane helix</keyword>
<proteinExistence type="predicted"/>